<keyword evidence="1" id="KW-0812">Transmembrane</keyword>
<dbReference type="AlphaFoldDB" id="A0ABD0YA77"/>
<protein>
    <recommendedName>
        <fullName evidence="4">Dipeptidylpeptidase IV N-terminal domain-containing protein</fullName>
    </recommendedName>
</protein>
<dbReference type="EMBL" id="JBFDAA010000020">
    <property type="protein sequence ID" value="KAL1115093.1"/>
    <property type="molecule type" value="Genomic_DNA"/>
</dbReference>
<evidence type="ECO:0000256" key="1">
    <source>
        <dbReference type="SAM" id="Phobius"/>
    </source>
</evidence>
<keyword evidence="1" id="KW-1133">Transmembrane helix</keyword>
<accession>A0ABD0YA77</accession>
<evidence type="ECO:0008006" key="4">
    <source>
        <dbReference type="Google" id="ProtNLM"/>
    </source>
</evidence>
<gene>
    <name evidence="2" type="ORF">AAG570_007124</name>
</gene>
<comment type="caution">
    <text evidence="2">The sequence shown here is derived from an EMBL/GenBank/DDBJ whole genome shotgun (WGS) entry which is preliminary data.</text>
</comment>
<organism evidence="2 3">
    <name type="scientific">Ranatra chinensis</name>
    <dbReference type="NCBI Taxonomy" id="642074"/>
    <lineage>
        <taxon>Eukaryota</taxon>
        <taxon>Metazoa</taxon>
        <taxon>Ecdysozoa</taxon>
        <taxon>Arthropoda</taxon>
        <taxon>Hexapoda</taxon>
        <taxon>Insecta</taxon>
        <taxon>Pterygota</taxon>
        <taxon>Neoptera</taxon>
        <taxon>Paraneoptera</taxon>
        <taxon>Hemiptera</taxon>
        <taxon>Heteroptera</taxon>
        <taxon>Panheteroptera</taxon>
        <taxon>Nepomorpha</taxon>
        <taxon>Nepidae</taxon>
        <taxon>Ranatrinae</taxon>
        <taxon>Ranatra</taxon>
    </lineage>
</organism>
<sequence length="108" mass="11955">MQLVSSNPNQRNWRGIFIASLVILAVLALIVTSVVVLTPPDQGPRVKAARIKLADVVGHELMPLRFNGSWISGDELIFRDEWNNIVVLNAANLTSRVIMPNQTYVSCT</sequence>
<reference evidence="2 3" key="1">
    <citation type="submission" date="2024-07" db="EMBL/GenBank/DDBJ databases">
        <title>Chromosome-level genome assembly of the water stick insect Ranatra chinensis (Heteroptera: Nepidae).</title>
        <authorList>
            <person name="Liu X."/>
        </authorList>
    </citation>
    <scope>NUCLEOTIDE SEQUENCE [LARGE SCALE GENOMIC DNA]</scope>
    <source>
        <strain evidence="2">Cailab_2021Rc</strain>
        <tissue evidence="2">Muscle</tissue>
    </source>
</reference>
<feature type="transmembrane region" description="Helical" evidence="1">
    <location>
        <begin position="16"/>
        <end position="37"/>
    </location>
</feature>
<dbReference type="Proteomes" id="UP001558652">
    <property type="component" value="Unassembled WGS sequence"/>
</dbReference>
<proteinExistence type="predicted"/>
<keyword evidence="3" id="KW-1185">Reference proteome</keyword>
<keyword evidence="1" id="KW-0472">Membrane</keyword>
<name>A0ABD0YA77_9HEMI</name>
<evidence type="ECO:0000313" key="3">
    <source>
        <dbReference type="Proteomes" id="UP001558652"/>
    </source>
</evidence>
<evidence type="ECO:0000313" key="2">
    <source>
        <dbReference type="EMBL" id="KAL1115093.1"/>
    </source>
</evidence>
<dbReference type="Gene3D" id="2.140.10.30">
    <property type="entry name" value="Dipeptidylpeptidase IV, N-terminal domain"/>
    <property type="match status" value="1"/>
</dbReference>